<keyword evidence="2" id="KW-1185">Reference proteome</keyword>
<dbReference type="EMBL" id="JBHSKT010000009">
    <property type="protein sequence ID" value="MFC5271844.1"/>
    <property type="molecule type" value="Genomic_DNA"/>
</dbReference>
<evidence type="ECO:0000313" key="2">
    <source>
        <dbReference type="Proteomes" id="UP001596161"/>
    </source>
</evidence>
<organism evidence="1 2">
    <name type="scientific">Adhaeribacter terreus</name>
    <dbReference type="NCBI Taxonomy" id="529703"/>
    <lineage>
        <taxon>Bacteria</taxon>
        <taxon>Pseudomonadati</taxon>
        <taxon>Bacteroidota</taxon>
        <taxon>Cytophagia</taxon>
        <taxon>Cytophagales</taxon>
        <taxon>Hymenobacteraceae</taxon>
        <taxon>Adhaeribacter</taxon>
    </lineage>
</organism>
<evidence type="ECO:0008006" key="3">
    <source>
        <dbReference type="Google" id="ProtNLM"/>
    </source>
</evidence>
<evidence type="ECO:0000313" key="1">
    <source>
        <dbReference type="EMBL" id="MFC5271844.1"/>
    </source>
</evidence>
<comment type="caution">
    <text evidence="1">The sequence shown here is derived from an EMBL/GenBank/DDBJ whole genome shotgun (WGS) entry which is preliminary data.</text>
</comment>
<dbReference type="Proteomes" id="UP001596161">
    <property type="component" value="Unassembled WGS sequence"/>
</dbReference>
<sequence>MLQFDKPFATIEIEPEKSLLILTWHGFANSEEFREARTAAVQIARQYGLTKWLSNMKDMKAIRQADQDWSVNEWLPLFQTLHIKKWGLIISDDMFNQMAMSSMMSKIRPKLTHPVEYFQDLNAARNWLERD</sequence>
<protein>
    <recommendedName>
        <fullName evidence="3">STAS/SEC14 domain-containing protein</fullName>
    </recommendedName>
</protein>
<accession>A0ABW0EG41</accession>
<name>A0ABW0EG41_9BACT</name>
<gene>
    <name evidence="1" type="ORF">ACFPIB_14595</name>
</gene>
<dbReference type="RefSeq" id="WP_378018202.1">
    <property type="nucleotide sequence ID" value="NZ_JBHSKT010000009.1"/>
</dbReference>
<reference evidence="2" key="1">
    <citation type="journal article" date="2019" name="Int. J. Syst. Evol. Microbiol.">
        <title>The Global Catalogue of Microorganisms (GCM) 10K type strain sequencing project: providing services to taxonomists for standard genome sequencing and annotation.</title>
        <authorList>
            <consortium name="The Broad Institute Genomics Platform"/>
            <consortium name="The Broad Institute Genome Sequencing Center for Infectious Disease"/>
            <person name="Wu L."/>
            <person name="Ma J."/>
        </authorList>
    </citation>
    <scope>NUCLEOTIDE SEQUENCE [LARGE SCALE GENOMIC DNA]</scope>
    <source>
        <strain evidence="2">KACC 12602</strain>
    </source>
</reference>
<proteinExistence type="predicted"/>